<protein>
    <submittedName>
        <fullName evidence="4">SDR family oxidoreductase</fullName>
    </submittedName>
</protein>
<dbReference type="AlphaFoldDB" id="A0A7H9BZD7"/>
<reference evidence="4 5" key="1">
    <citation type="submission" date="2020-07" db="EMBL/GenBank/DDBJ databases">
        <title>The complete genome of Paracoccus pantotrophus ACCC 10489.</title>
        <authorList>
            <person name="Si Y."/>
        </authorList>
    </citation>
    <scope>NUCLEOTIDE SEQUENCE [LARGE SCALE GENOMIC DNA]</scope>
    <source>
        <strain evidence="4 5">ACCC10489</strain>
        <plasmid evidence="4 5">unnamed1</plasmid>
    </source>
</reference>
<dbReference type="SUPFAM" id="SSF51735">
    <property type="entry name" value="NAD(P)-binding Rossmann-fold domains"/>
    <property type="match status" value="1"/>
</dbReference>
<name>A0A7H9BZD7_PARPN</name>
<sequence>MSGALAGRRILIAGGAQGIGRATVARFLAEGARVAVIDRDGAALDGLQVPAAVADITDSAALAAAVTRLAGALGGLDGLVNCAGLDLVAALEQITDEAWDRLIAVNLTGAMKLCRAAVPHLRQAGGGTIVHLSSGAGLVPLRLRSGYAASKAGLQMFSKSLALELADSGIRVNVVCPGAVDTPLLRSSIDPAGDAEAQLQAVRDRYALRRIADPAEIAAAILWLTSGESSYVTGVALAVDGGRTFH</sequence>
<proteinExistence type="inferred from homology"/>
<dbReference type="InterPro" id="IPR036291">
    <property type="entry name" value="NAD(P)-bd_dom_sf"/>
</dbReference>
<dbReference type="InterPro" id="IPR020904">
    <property type="entry name" value="Sc_DH/Rdtase_CS"/>
</dbReference>
<dbReference type="CDD" id="cd05233">
    <property type="entry name" value="SDR_c"/>
    <property type="match status" value="1"/>
</dbReference>
<evidence type="ECO:0000259" key="3">
    <source>
        <dbReference type="SMART" id="SM00822"/>
    </source>
</evidence>
<feature type="domain" description="Ketoreductase" evidence="3">
    <location>
        <begin position="8"/>
        <end position="186"/>
    </location>
</feature>
<keyword evidence="4" id="KW-0614">Plasmid</keyword>
<dbReference type="InterPro" id="IPR057326">
    <property type="entry name" value="KR_dom"/>
</dbReference>
<dbReference type="InterPro" id="IPR002347">
    <property type="entry name" value="SDR_fam"/>
</dbReference>
<evidence type="ECO:0000313" key="4">
    <source>
        <dbReference type="EMBL" id="QLH16747.1"/>
    </source>
</evidence>
<comment type="similarity">
    <text evidence="1">Belongs to the short-chain dehydrogenases/reductases (SDR) family.</text>
</comment>
<dbReference type="RefSeq" id="WP_024843808.1">
    <property type="nucleotide sequence ID" value="NZ_CP038205.1"/>
</dbReference>
<dbReference type="Proteomes" id="UP000509322">
    <property type="component" value="Plasmid unnamed1"/>
</dbReference>
<dbReference type="PRINTS" id="PR00080">
    <property type="entry name" value="SDRFAMILY"/>
</dbReference>
<keyword evidence="2" id="KW-0560">Oxidoreductase</keyword>
<evidence type="ECO:0000256" key="2">
    <source>
        <dbReference type="ARBA" id="ARBA00023002"/>
    </source>
</evidence>
<organism evidence="4 5">
    <name type="scientific">Paracoccus pantotrophus</name>
    <name type="common">Thiosphaera pantotropha</name>
    <dbReference type="NCBI Taxonomy" id="82367"/>
    <lineage>
        <taxon>Bacteria</taxon>
        <taxon>Pseudomonadati</taxon>
        <taxon>Pseudomonadota</taxon>
        <taxon>Alphaproteobacteria</taxon>
        <taxon>Rhodobacterales</taxon>
        <taxon>Paracoccaceae</taxon>
        <taxon>Paracoccus</taxon>
    </lineage>
</organism>
<dbReference type="Pfam" id="PF13561">
    <property type="entry name" value="adh_short_C2"/>
    <property type="match status" value="1"/>
</dbReference>
<gene>
    <name evidence="4" type="ORF">HYQ43_21260</name>
</gene>
<geneLocation type="plasmid" evidence="4 5">
    <name>unnamed1</name>
</geneLocation>
<dbReference type="PRINTS" id="PR00081">
    <property type="entry name" value="GDHRDH"/>
</dbReference>
<dbReference type="SMART" id="SM00822">
    <property type="entry name" value="PKS_KR"/>
    <property type="match status" value="1"/>
</dbReference>
<dbReference type="EMBL" id="CP058691">
    <property type="protein sequence ID" value="QLH16747.1"/>
    <property type="molecule type" value="Genomic_DNA"/>
</dbReference>
<dbReference type="PANTHER" id="PTHR24321:SF13">
    <property type="entry name" value="2,3-DIHYDRO-2,3-DIHYDROXYBENZOATE DEHYDROGENASE"/>
    <property type="match status" value="1"/>
</dbReference>
<dbReference type="PANTHER" id="PTHR24321">
    <property type="entry name" value="DEHYDROGENASES, SHORT CHAIN"/>
    <property type="match status" value="1"/>
</dbReference>
<dbReference type="PROSITE" id="PS00061">
    <property type="entry name" value="ADH_SHORT"/>
    <property type="match status" value="1"/>
</dbReference>
<dbReference type="FunFam" id="3.40.50.720:FF:000084">
    <property type="entry name" value="Short-chain dehydrogenase reductase"/>
    <property type="match status" value="1"/>
</dbReference>
<evidence type="ECO:0000313" key="5">
    <source>
        <dbReference type="Proteomes" id="UP000509322"/>
    </source>
</evidence>
<dbReference type="GO" id="GO:0016491">
    <property type="term" value="F:oxidoreductase activity"/>
    <property type="evidence" value="ECO:0007669"/>
    <property type="project" value="UniProtKB-KW"/>
</dbReference>
<dbReference type="Gene3D" id="3.40.50.720">
    <property type="entry name" value="NAD(P)-binding Rossmann-like Domain"/>
    <property type="match status" value="1"/>
</dbReference>
<accession>A0A7H9BZD7</accession>
<evidence type="ECO:0000256" key="1">
    <source>
        <dbReference type="ARBA" id="ARBA00006484"/>
    </source>
</evidence>